<evidence type="ECO:0000256" key="2">
    <source>
        <dbReference type="ARBA" id="ARBA00011900"/>
    </source>
</evidence>
<proteinExistence type="inferred from homology"/>
<dbReference type="EMBL" id="MT142571">
    <property type="protein sequence ID" value="QJA85394.1"/>
    <property type="molecule type" value="Genomic_DNA"/>
</dbReference>
<comment type="similarity">
    <text evidence="1">Belongs to the N(4)/N(6)-methyltransferase family.</text>
</comment>
<dbReference type="PANTHER" id="PTHR30481">
    <property type="entry name" value="DNA ADENINE METHYLASE"/>
    <property type="match status" value="1"/>
</dbReference>
<evidence type="ECO:0000313" key="8">
    <source>
        <dbReference type="EMBL" id="QJA85394.1"/>
    </source>
</evidence>
<reference evidence="7" key="1">
    <citation type="submission" date="2020-03" db="EMBL/GenBank/DDBJ databases">
        <title>The deep terrestrial virosphere.</title>
        <authorList>
            <person name="Holmfeldt K."/>
            <person name="Nilsson E."/>
            <person name="Simone D."/>
            <person name="Lopez-Fernandez M."/>
            <person name="Wu X."/>
            <person name="de Brujin I."/>
            <person name="Lundin D."/>
            <person name="Andersson A."/>
            <person name="Bertilsson S."/>
            <person name="Dopson M."/>
        </authorList>
    </citation>
    <scope>NUCLEOTIDE SEQUENCE</scope>
    <source>
        <strain evidence="7">MM415A01811</strain>
        <strain evidence="8">MM415B02227</strain>
    </source>
</reference>
<dbReference type="GO" id="GO:0032259">
    <property type="term" value="P:methylation"/>
    <property type="evidence" value="ECO:0007669"/>
    <property type="project" value="UniProtKB-KW"/>
</dbReference>
<dbReference type="AlphaFoldDB" id="A0A6M3JZI5"/>
<dbReference type="GO" id="GO:0043565">
    <property type="term" value="F:sequence-specific DNA binding"/>
    <property type="evidence" value="ECO:0007669"/>
    <property type="project" value="TreeGrafter"/>
</dbReference>
<dbReference type="EMBL" id="MT142157">
    <property type="protein sequence ID" value="QJA75349.1"/>
    <property type="molecule type" value="Genomic_DNA"/>
</dbReference>
<gene>
    <name evidence="7" type="ORF">MM415A01811_0012</name>
    <name evidence="8" type="ORF">MM415B02227_0010</name>
</gene>
<dbReference type="InterPro" id="IPR029063">
    <property type="entry name" value="SAM-dependent_MTases_sf"/>
</dbReference>
<evidence type="ECO:0000256" key="1">
    <source>
        <dbReference type="ARBA" id="ARBA00006594"/>
    </source>
</evidence>
<evidence type="ECO:0000256" key="5">
    <source>
        <dbReference type="ARBA" id="ARBA00022691"/>
    </source>
</evidence>
<dbReference type="Pfam" id="PF02086">
    <property type="entry name" value="MethyltransfD12"/>
    <property type="match status" value="1"/>
</dbReference>
<evidence type="ECO:0000256" key="3">
    <source>
        <dbReference type="ARBA" id="ARBA00022603"/>
    </source>
</evidence>
<dbReference type="GO" id="GO:0009307">
    <property type="term" value="P:DNA restriction-modification system"/>
    <property type="evidence" value="ECO:0007669"/>
    <property type="project" value="InterPro"/>
</dbReference>
<keyword evidence="5" id="KW-0949">S-adenosyl-L-methionine</keyword>
<accession>A0A6M3JZI5</accession>
<dbReference type="GO" id="GO:0009007">
    <property type="term" value="F:site-specific DNA-methyltransferase (adenine-specific) activity"/>
    <property type="evidence" value="ECO:0007669"/>
    <property type="project" value="UniProtKB-EC"/>
</dbReference>
<evidence type="ECO:0000256" key="6">
    <source>
        <dbReference type="ARBA" id="ARBA00047942"/>
    </source>
</evidence>
<dbReference type="InterPro" id="IPR012327">
    <property type="entry name" value="MeTrfase_D12"/>
</dbReference>
<dbReference type="Gene3D" id="3.40.50.150">
    <property type="entry name" value="Vaccinia Virus protein VP39"/>
    <property type="match status" value="1"/>
</dbReference>
<dbReference type="SUPFAM" id="SSF53335">
    <property type="entry name" value="S-adenosyl-L-methionine-dependent methyltransferases"/>
    <property type="match status" value="1"/>
</dbReference>
<keyword evidence="4 7" id="KW-0808">Transferase</keyword>
<organism evidence="7">
    <name type="scientific">viral metagenome</name>
    <dbReference type="NCBI Taxonomy" id="1070528"/>
    <lineage>
        <taxon>unclassified sequences</taxon>
        <taxon>metagenomes</taxon>
        <taxon>organismal metagenomes</taxon>
    </lineage>
</organism>
<dbReference type="Gene3D" id="1.10.1020.10">
    <property type="entry name" value="Adenine-specific Methyltransferase, Domain 2"/>
    <property type="match status" value="1"/>
</dbReference>
<dbReference type="EC" id="2.1.1.72" evidence="2"/>
<dbReference type="GO" id="GO:1904047">
    <property type="term" value="F:S-adenosyl-L-methionine binding"/>
    <property type="evidence" value="ECO:0007669"/>
    <property type="project" value="TreeGrafter"/>
</dbReference>
<evidence type="ECO:0000313" key="7">
    <source>
        <dbReference type="EMBL" id="QJA75349.1"/>
    </source>
</evidence>
<dbReference type="InterPro" id="IPR023095">
    <property type="entry name" value="Ade_MeTrfase_dom_2"/>
</dbReference>
<keyword evidence="3 7" id="KW-0489">Methyltransferase</keyword>
<evidence type="ECO:0000256" key="4">
    <source>
        <dbReference type="ARBA" id="ARBA00022679"/>
    </source>
</evidence>
<dbReference type="GO" id="GO:0006298">
    <property type="term" value="P:mismatch repair"/>
    <property type="evidence" value="ECO:0007669"/>
    <property type="project" value="TreeGrafter"/>
</dbReference>
<protein>
    <recommendedName>
        <fullName evidence="2">site-specific DNA-methyltransferase (adenine-specific)</fullName>
        <ecNumber evidence="2">2.1.1.72</ecNumber>
    </recommendedName>
</protein>
<name>A0A6M3JZI5_9ZZZZ</name>
<sequence>MQYLGGKAREAKEFARIIEGLREPNQVYIEPFVGGAWVLEQVSGTRYAYDINPYLIALYQAIQDGWQPPDEVTVSEYNEIRAGKPCPDYYRAFLGFGVSFGGKWFGGYAKNKRGDNYAARAKRGLLRLYSKLGDVHFAVADYRTLNPSGAIVYCDPPYKGCTKYDACADFDSLEFWETAKQWSKTNTVVVSEYTAPTNWICIWERPKKVSVRATQTARGTQDNRIERLFLYEP</sequence>
<comment type="catalytic activity">
    <reaction evidence="6">
        <text>a 2'-deoxyadenosine in DNA + S-adenosyl-L-methionine = an N(6)-methyl-2'-deoxyadenosine in DNA + S-adenosyl-L-homocysteine + H(+)</text>
        <dbReference type="Rhea" id="RHEA:15197"/>
        <dbReference type="Rhea" id="RHEA-COMP:12418"/>
        <dbReference type="Rhea" id="RHEA-COMP:12419"/>
        <dbReference type="ChEBI" id="CHEBI:15378"/>
        <dbReference type="ChEBI" id="CHEBI:57856"/>
        <dbReference type="ChEBI" id="CHEBI:59789"/>
        <dbReference type="ChEBI" id="CHEBI:90615"/>
        <dbReference type="ChEBI" id="CHEBI:90616"/>
        <dbReference type="EC" id="2.1.1.72"/>
    </reaction>
</comment>